<organism evidence="2 3">
    <name type="scientific">Faecalibacterium prausnitzii</name>
    <dbReference type="NCBI Taxonomy" id="853"/>
    <lineage>
        <taxon>Bacteria</taxon>
        <taxon>Bacillati</taxon>
        <taxon>Bacillota</taxon>
        <taxon>Clostridia</taxon>
        <taxon>Eubacteriales</taxon>
        <taxon>Oscillospiraceae</taxon>
        <taxon>Faecalibacterium</taxon>
    </lineage>
</organism>
<gene>
    <name evidence="2" type="ORF">CGS55_14565</name>
</gene>
<feature type="domain" description="SipL SPOCS" evidence="1">
    <location>
        <begin position="188"/>
        <end position="253"/>
    </location>
</feature>
<name>A0A2A6ZX93_9FIRM</name>
<dbReference type="InterPro" id="IPR024300">
    <property type="entry name" value="SipL_SPOCS_dom"/>
</dbReference>
<sequence length="505" mass="54417">MELKIFRDTLPQGGAGCTVKAELPLETDIRISDDLPPVGKLIKCFVRPVVLQRQLQPGRLTLEGYLRCTVFYQSEAEKGLCQTEQKLPFTRQLELPELTFTAWTAVVEGQTEYLNTRAADPRRIEVRGAYGLVVTVHTQCKTEVITALADGGIEQQLRTLQGVRSVAVLDKLVTLEGELVFAKPPAAVLDITGNACVAEVKLLAGKAVVKGELRVQCAWRAEGDTALQSQAAALPFQQVIDLEGITEDCHCLCVAEPVGFTLSQAESAAAQLTANVMLHLRAWRSYQLQVAVDAFSTRFETELTPQPLVTEQLLCTLNDTATATGSGPLPDAGAQLRACFVHYGPQQTVQKGEGWVLAAKAVVTALAENTLGELESYEKTLEVAVPLPITSPEGTVLVSECWLSTENVQCTCAGGTLEATITVRAEGTILGCTTSPVIGSITLGDPLPDTDPEIALRIYYAQAGEEVFAVARRFHVAPAQILAANQLEEELACLPQAQRLLIPVT</sequence>
<evidence type="ECO:0000259" key="1">
    <source>
        <dbReference type="Pfam" id="PF12673"/>
    </source>
</evidence>
<dbReference type="Pfam" id="PF12673">
    <property type="entry name" value="SipL"/>
    <property type="match status" value="2"/>
</dbReference>
<evidence type="ECO:0000313" key="3">
    <source>
        <dbReference type="Proteomes" id="UP000219901"/>
    </source>
</evidence>
<dbReference type="AlphaFoldDB" id="A0A2A6ZX93"/>
<dbReference type="RefSeq" id="WP_097783929.1">
    <property type="nucleotide sequence ID" value="NZ_NMTV01000071.1"/>
</dbReference>
<dbReference type="EMBL" id="NMTV01000071">
    <property type="protein sequence ID" value="PDX71402.1"/>
    <property type="molecule type" value="Genomic_DNA"/>
</dbReference>
<dbReference type="Proteomes" id="UP000219901">
    <property type="component" value="Unassembled WGS sequence"/>
</dbReference>
<protein>
    <recommendedName>
        <fullName evidence="1">SipL SPOCS domain-containing protein</fullName>
    </recommendedName>
</protein>
<reference evidence="2 3" key="1">
    <citation type="journal article" date="2017" name="Front. Microbiol.">
        <title>New Insights into the Diversity of the Genus Faecalibacterium.</title>
        <authorList>
            <person name="Benevides L."/>
            <person name="Burman S."/>
            <person name="Martin R."/>
            <person name="Robert V."/>
            <person name="Thomas M."/>
            <person name="Miquel S."/>
            <person name="Chain F."/>
            <person name="Sokol H."/>
            <person name="Bermudez-Humaran L.G."/>
            <person name="Morrison M."/>
            <person name="Langella P."/>
            <person name="Azevedo V.A."/>
            <person name="Chatel J.M."/>
            <person name="Soares S."/>
        </authorList>
    </citation>
    <scope>NUCLEOTIDE SEQUENCE [LARGE SCALE GENOMIC DNA]</scope>
    <source>
        <strain evidence="2 3">CNCM I 4546</strain>
    </source>
</reference>
<accession>A0A2A6ZX93</accession>
<evidence type="ECO:0000313" key="2">
    <source>
        <dbReference type="EMBL" id="PDX71402.1"/>
    </source>
</evidence>
<proteinExistence type="predicted"/>
<comment type="caution">
    <text evidence="2">The sequence shown here is derived from an EMBL/GenBank/DDBJ whole genome shotgun (WGS) entry which is preliminary data.</text>
</comment>
<feature type="domain" description="SipL SPOCS" evidence="1">
    <location>
        <begin position="38"/>
        <end position="115"/>
    </location>
</feature>